<evidence type="ECO:0000256" key="3">
    <source>
        <dbReference type="ARBA" id="ARBA00022946"/>
    </source>
</evidence>
<proteinExistence type="inferred from homology"/>
<keyword evidence="2" id="KW-0806">Transcription termination</keyword>
<dbReference type="InterPro" id="IPR003690">
    <property type="entry name" value="MTERF"/>
</dbReference>
<evidence type="ECO:0000256" key="2">
    <source>
        <dbReference type="ARBA" id="ARBA00022472"/>
    </source>
</evidence>
<keyword evidence="2" id="KW-0805">Transcription regulation</keyword>
<comment type="similarity">
    <text evidence="1">Belongs to the mTERF family.</text>
</comment>
<dbReference type="SMART" id="SM00733">
    <property type="entry name" value="Mterf"/>
    <property type="match status" value="6"/>
</dbReference>
<accession>V7ALR3</accession>
<dbReference type="SMR" id="V7ALR3"/>
<dbReference type="FunFam" id="1.25.70.10:FF:000026">
    <property type="entry name" value="Mitochondrial transcription termination factor family protein"/>
    <property type="match status" value="1"/>
</dbReference>
<dbReference type="PANTHER" id="PTHR13068">
    <property type="entry name" value="CGI-12 PROTEIN-RELATED"/>
    <property type="match status" value="1"/>
</dbReference>
<protein>
    <submittedName>
        <fullName evidence="4">Uncharacterized protein</fullName>
    </submittedName>
</protein>
<dbReference type="OrthoDB" id="637682at2759"/>
<dbReference type="EMBL" id="CM002297">
    <property type="protein sequence ID" value="ESW06170.1"/>
    <property type="molecule type" value="Genomic_DNA"/>
</dbReference>
<evidence type="ECO:0000256" key="1">
    <source>
        <dbReference type="ARBA" id="ARBA00007692"/>
    </source>
</evidence>
<dbReference type="GO" id="GO:0006353">
    <property type="term" value="P:DNA-templated transcription termination"/>
    <property type="evidence" value="ECO:0007669"/>
    <property type="project" value="UniProtKB-KW"/>
</dbReference>
<dbReference type="AlphaFoldDB" id="V7ALR3"/>
<dbReference type="PANTHER" id="PTHR13068:SF223">
    <property type="entry name" value="MITOCHONDRIAL TRANSCRIPTION TERMINATION FACTOR FAMILY PROTEIN"/>
    <property type="match status" value="1"/>
</dbReference>
<keyword evidence="2" id="KW-0804">Transcription</keyword>
<reference evidence="5" key="1">
    <citation type="journal article" date="2014" name="Nat. Genet.">
        <title>A reference genome for common bean and genome-wide analysis of dual domestications.</title>
        <authorList>
            <person name="Schmutz J."/>
            <person name="McClean P.E."/>
            <person name="Mamidi S."/>
            <person name="Wu G.A."/>
            <person name="Cannon S.B."/>
            <person name="Grimwood J."/>
            <person name="Jenkins J."/>
            <person name="Shu S."/>
            <person name="Song Q."/>
            <person name="Chavarro C."/>
            <person name="Torres-Torres M."/>
            <person name="Geffroy V."/>
            <person name="Moghaddam S.M."/>
            <person name="Gao D."/>
            <person name="Abernathy B."/>
            <person name="Barry K."/>
            <person name="Blair M."/>
            <person name="Brick M.A."/>
            <person name="Chovatia M."/>
            <person name="Gepts P."/>
            <person name="Goodstein D.M."/>
            <person name="Gonzales M."/>
            <person name="Hellsten U."/>
            <person name="Hyten D.L."/>
            <person name="Jia G."/>
            <person name="Kelly J.D."/>
            <person name="Kudrna D."/>
            <person name="Lee R."/>
            <person name="Richard M.M."/>
            <person name="Miklas P.N."/>
            <person name="Osorno J.M."/>
            <person name="Rodrigues J."/>
            <person name="Thareau V."/>
            <person name="Urrea C.A."/>
            <person name="Wang M."/>
            <person name="Yu Y."/>
            <person name="Zhang M."/>
            <person name="Wing R.A."/>
            <person name="Cregan P.B."/>
            <person name="Rokhsar D.S."/>
            <person name="Jackson S.A."/>
        </authorList>
    </citation>
    <scope>NUCLEOTIDE SEQUENCE [LARGE SCALE GENOMIC DNA]</scope>
    <source>
        <strain evidence="5">cv. G19833</strain>
    </source>
</reference>
<name>V7ALR3_PHAVU</name>
<dbReference type="eggNOG" id="KOG1267">
    <property type="taxonomic scope" value="Eukaryota"/>
</dbReference>
<sequence length="372" mass="42445">MLRFLATGSNISHPFPHTAVIKALRVFTSTTCSSICVTQTKVEVEDDKGKWSDATELLRKWGCSDDDLVRIFSRCPSLRNADPTQVQSKLCLLSDLGLRASELVKIVNCRPRFFQSRINSYLEERIGHLTSLFESREVLQKAIVRNPSLLLSDGRYNVKATVELYEKLGVKKGDLVQMLLLRPTVISRTSFDAEKLEYLSRTGLTVDSKMYKYVVTLIGISRVETIREKVANFEKFGFSEEEIFGLVGRSPNVLTLSTDKVQRNMTFILGTMKLDAKMVLKQPYLLYANVDTVLKPRVLLALKIQDMDSKWQIIGPTIVSVLRMQETRFLDLFVKCHGEDVANELMDFYKRTKEVKRLGESSKKCSRRGFPF</sequence>
<evidence type="ECO:0000313" key="5">
    <source>
        <dbReference type="Proteomes" id="UP000000226"/>
    </source>
</evidence>
<dbReference type="OMA" id="VLRKWGC"/>
<dbReference type="Proteomes" id="UP000000226">
    <property type="component" value="Chromosome 10"/>
</dbReference>
<gene>
    <name evidence="4" type="ORF">PHAVU_010G025900g</name>
</gene>
<dbReference type="STRING" id="3885.V7ALR3"/>
<keyword evidence="3" id="KW-0809">Transit peptide</keyword>
<keyword evidence="5" id="KW-1185">Reference proteome</keyword>
<dbReference type="GO" id="GO:0003676">
    <property type="term" value="F:nucleic acid binding"/>
    <property type="evidence" value="ECO:0007669"/>
    <property type="project" value="InterPro"/>
</dbReference>
<dbReference type="InterPro" id="IPR038538">
    <property type="entry name" value="MTERF_sf"/>
</dbReference>
<evidence type="ECO:0000313" key="4">
    <source>
        <dbReference type="EMBL" id="ESW06170.1"/>
    </source>
</evidence>
<dbReference type="Gene3D" id="1.25.70.10">
    <property type="entry name" value="Transcription termination factor 3, mitochondrial"/>
    <property type="match status" value="1"/>
</dbReference>
<dbReference type="Pfam" id="PF02536">
    <property type="entry name" value="mTERF"/>
    <property type="match status" value="1"/>
</dbReference>
<organism evidence="4 5">
    <name type="scientific">Phaseolus vulgaris</name>
    <name type="common">Kidney bean</name>
    <name type="synonym">French bean</name>
    <dbReference type="NCBI Taxonomy" id="3885"/>
    <lineage>
        <taxon>Eukaryota</taxon>
        <taxon>Viridiplantae</taxon>
        <taxon>Streptophyta</taxon>
        <taxon>Embryophyta</taxon>
        <taxon>Tracheophyta</taxon>
        <taxon>Spermatophyta</taxon>
        <taxon>Magnoliopsida</taxon>
        <taxon>eudicotyledons</taxon>
        <taxon>Gunneridae</taxon>
        <taxon>Pentapetalae</taxon>
        <taxon>rosids</taxon>
        <taxon>fabids</taxon>
        <taxon>Fabales</taxon>
        <taxon>Fabaceae</taxon>
        <taxon>Papilionoideae</taxon>
        <taxon>50 kb inversion clade</taxon>
        <taxon>NPAAA clade</taxon>
        <taxon>indigoferoid/millettioid clade</taxon>
        <taxon>Phaseoleae</taxon>
        <taxon>Phaseolus</taxon>
    </lineage>
</organism>
<dbReference type="Gramene" id="ESW06170">
    <property type="protein sequence ID" value="ESW06170"/>
    <property type="gene ID" value="PHAVU_010G025900g"/>
</dbReference>